<organism evidence="3 4">
    <name type="scientific">Steinernema carpocapsae</name>
    <name type="common">Entomopathogenic nematode</name>
    <dbReference type="NCBI Taxonomy" id="34508"/>
    <lineage>
        <taxon>Eukaryota</taxon>
        <taxon>Metazoa</taxon>
        <taxon>Ecdysozoa</taxon>
        <taxon>Nematoda</taxon>
        <taxon>Chromadorea</taxon>
        <taxon>Rhabditida</taxon>
        <taxon>Tylenchina</taxon>
        <taxon>Panagrolaimomorpha</taxon>
        <taxon>Strongyloidoidea</taxon>
        <taxon>Steinernematidae</taxon>
        <taxon>Steinernema</taxon>
    </lineage>
</organism>
<reference evidence="3 4" key="2">
    <citation type="journal article" date="2019" name="G3 (Bethesda)">
        <title>Hybrid Assembly of the Genome of the Entomopathogenic Nematode Steinernema carpocapsae Identifies the X-Chromosome.</title>
        <authorList>
            <person name="Serra L."/>
            <person name="Macchietto M."/>
            <person name="Macias-Munoz A."/>
            <person name="McGill C.J."/>
            <person name="Rodriguez I.M."/>
            <person name="Rodriguez B."/>
            <person name="Murad R."/>
            <person name="Mortazavi A."/>
        </authorList>
    </citation>
    <scope>NUCLEOTIDE SEQUENCE [LARGE SCALE GENOMIC DNA]</scope>
    <source>
        <strain evidence="3 4">ALL</strain>
    </source>
</reference>
<evidence type="ECO:0000256" key="1">
    <source>
        <dbReference type="SAM" id="Phobius"/>
    </source>
</evidence>
<feature type="signal peptide" evidence="2">
    <location>
        <begin position="1"/>
        <end position="19"/>
    </location>
</feature>
<sequence length="467" mass="53249">MRPVLVAWVLLWLSALVFTSPSPQLVACGKADTKGTIAIAKWSNNSQSTPGFIPVRSYSKSTCTFDRVSQVCRVHFPGTSHAKALNETIVISASFQEFYDEDSTALGFLSYGPTFNFSNILLNQYECQSFHPCSLPPTGNSVWPDRLTVGSDKHSKCLSRQEWSNISLNECGSTPKELMFGGECGKETFVEVVYLCDQPRKVKPVKQVAPDYRNGYQTDQANLLEEFSVEVKLFWKTENQSYEQEVEAHRRLVMVYGKVEENGRYYHRETPFSLTTLEHNREKSRAYYSSEDVLSSLDYEISLAMYSRTDFLTKLASDLLWNETEPARTPSDYDIGGAAYHRLNLISASRPELAHLIQKMLKEQMKENTIGLESQELGFVGQKGAHDRIFKIYKRIFNPDLVFLHHVKQSAWSTALPWMWAAGCVVGAIFVGAFVAYRKFKITRTENFQLRYVRFTIDEEETVGVYM</sequence>
<gene>
    <name evidence="3" type="ORF">L596_024513</name>
</gene>
<feature type="chain" id="PRO_5020721854" evidence="2">
    <location>
        <begin position="20"/>
        <end position="467"/>
    </location>
</feature>
<proteinExistence type="predicted"/>
<keyword evidence="1" id="KW-0472">Membrane</keyword>
<dbReference type="EMBL" id="AZBU02000008">
    <property type="protein sequence ID" value="TKR68548.1"/>
    <property type="molecule type" value="Genomic_DNA"/>
</dbReference>
<evidence type="ECO:0000313" key="3">
    <source>
        <dbReference type="EMBL" id="TKR68548.1"/>
    </source>
</evidence>
<keyword evidence="1" id="KW-0812">Transmembrane</keyword>
<dbReference type="Proteomes" id="UP000298663">
    <property type="component" value="Unassembled WGS sequence"/>
</dbReference>
<comment type="caution">
    <text evidence="3">The sequence shown here is derived from an EMBL/GenBank/DDBJ whole genome shotgun (WGS) entry which is preliminary data.</text>
</comment>
<feature type="transmembrane region" description="Helical" evidence="1">
    <location>
        <begin position="418"/>
        <end position="437"/>
    </location>
</feature>
<keyword evidence="4" id="KW-1185">Reference proteome</keyword>
<protein>
    <submittedName>
        <fullName evidence="3">Uncharacterized protein</fullName>
    </submittedName>
</protein>
<evidence type="ECO:0000313" key="4">
    <source>
        <dbReference type="Proteomes" id="UP000298663"/>
    </source>
</evidence>
<evidence type="ECO:0000256" key="2">
    <source>
        <dbReference type="SAM" id="SignalP"/>
    </source>
</evidence>
<name>A0A4U5MH01_STECR</name>
<dbReference type="AlphaFoldDB" id="A0A4U5MH01"/>
<reference evidence="3 4" key="1">
    <citation type="journal article" date="2015" name="Genome Biol.">
        <title>Comparative genomics of Steinernema reveals deeply conserved gene regulatory networks.</title>
        <authorList>
            <person name="Dillman A.R."/>
            <person name="Macchietto M."/>
            <person name="Porter C.F."/>
            <person name="Rogers A."/>
            <person name="Williams B."/>
            <person name="Antoshechkin I."/>
            <person name="Lee M.M."/>
            <person name="Goodwin Z."/>
            <person name="Lu X."/>
            <person name="Lewis E.E."/>
            <person name="Goodrich-Blair H."/>
            <person name="Stock S.P."/>
            <person name="Adams B.J."/>
            <person name="Sternberg P.W."/>
            <person name="Mortazavi A."/>
        </authorList>
    </citation>
    <scope>NUCLEOTIDE SEQUENCE [LARGE SCALE GENOMIC DNA]</scope>
    <source>
        <strain evidence="3 4">ALL</strain>
    </source>
</reference>
<accession>A0A4U5MH01</accession>
<keyword evidence="2" id="KW-0732">Signal</keyword>
<keyword evidence="1" id="KW-1133">Transmembrane helix</keyword>